<evidence type="ECO:0000259" key="6">
    <source>
        <dbReference type="Pfam" id="PF07980"/>
    </source>
</evidence>
<comment type="subcellular location">
    <subcellularLocation>
        <location evidence="1">Cell outer membrane</location>
    </subcellularLocation>
</comment>
<evidence type="ECO:0000256" key="1">
    <source>
        <dbReference type="ARBA" id="ARBA00004442"/>
    </source>
</evidence>
<dbReference type="Pfam" id="PF14322">
    <property type="entry name" value="SusD-like_3"/>
    <property type="match status" value="1"/>
</dbReference>
<dbReference type="STRING" id="869213.GCA_000517085_00848"/>
<dbReference type="InterPro" id="IPR011990">
    <property type="entry name" value="TPR-like_helical_dom_sf"/>
</dbReference>
<proteinExistence type="inferred from homology"/>
<dbReference type="Proteomes" id="UP000019402">
    <property type="component" value="Unassembled WGS sequence"/>
</dbReference>
<dbReference type="InterPro" id="IPR012944">
    <property type="entry name" value="SusD_RagB_dom"/>
</dbReference>
<evidence type="ECO:0000256" key="3">
    <source>
        <dbReference type="ARBA" id="ARBA00022729"/>
    </source>
</evidence>
<dbReference type="EMBL" id="BAMD01000064">
    <property type="protein sequence ID" value="GAF05014.1"/>
    <property type="molecule type" value="Genomic_DNA"/>
</dbReference>
<dbReference type="Pfam" id="PF07980">
    <property type="entry name" value="SusD_RagB"/>
    <property type="match status" value="1"/>
</dbReference>
<dbReference type="AlphaFoldDB" id="W7YRC4"/>
<evidence type="ECO:0000259" key="7">
    <source>
        <dbReference type="Pfam" id="PF14322"/>
    </source>
</evidence>
<feature type="domain" description="SusD-like N-terminal" evidence="7">
    <location>
        <begin position="61"/>
        <end position="208"/>
    </location>
</feature>
<organism evidence="8 9">
    <name type="scientific">Saccharicrinis fermentans DSM 9555 = JCM 21142</name>
    <dbReference type="NCBI Taxonomy" id="869213"/>
    <lineage>
        <taxon>Bacteria</taxon>
        <taxon>Pseudomonadati</taxon>
        <taxon>Bacteroidota</taxon>
        <taxon>Bacteroidia</taxon>
        <taxon>Marinilabiliales</taxon>
        <taxon>Marinilabiliaceae</taxon>
        <taxon>Saccharicrinis</taxon>
    </lineage>
</organism>
<evidence type="ECO:0000256" key="2">
    <source>
        <dbReference type="ARBA" id="ARBA00006275"/>
    </source>
</evidence>
<dbReference type="InterPro" id="IPR033985">
    <property type="entry name" value="SusD-like_N"/>
</dbReference>
<keyword evidence="3" id="KW-0732">Signal</keyword>
<keyword evidence="5" id="KW-0998">Cell outer membrane</keyword>
<evidence type="ECO:0000256" key="4">
    <source>
        <dbReference type="ARBA" id="ARBA00023136"/>
    </source>
</evidence>
<feature type="domain" description="RagB/SusD" evidence="6">
    <location>
        <begin position="412"/>
        <end position="544"/>
    </location>
</feature>
<gene>
    <name evidence="8" type="ORF">JCM21142_93737</name>
</gene>
<name>W7YRC4_9BACT</name>
<dbReference type="Gene3D" id="1.25.40.390">
    <property type="match status" value="1"/>
</dbReference>
<dbReference type="GO" id="GO:0009279">
    <property type="term" value="C:cell outer membrane"/>
    <property type="evidence" value="ECO:0007669"/>
    <property type="project" value="UniProtKB-SubCell"/>
</dbReference>
<accession>W7YRC4</accession>
<evidence type="ECO:0000313" key="9">
    <source>
        <dbReference type="Proteomes" id="UP000019402"/>
    </source>
</evidence>
<dbReference type="eggNOG" id="COG1395">
    <property type="taxonomic scope" value="Bacteria"/>
</dbReference>
<protein>
    <submittedName>
        <fullName evidence="8">SusD family protein</fullName>
    </submittedName>
</protein>
<evidence type="ECO:0000313" key="8">
    <source>
        <dbReference type="EMBL" id="GAF05014.1"/>
    </source>
</evidence>
<dbReference type="SUPFAM" id="SSF48452">
    <property type="entry name" value="TPR-like"/>
    <property type="match status" value="1"/>
</dbReference>
<keyword evidence="4" id="KW-0472">Membrane</keyword>
<reference evidence="8 9" key="1">
    <citation type="journal article" date="2014" name="Genome Announc.">
        <title>Draft Genome Sequence of Cytophaga fermentans JCM 21142T, a Facultative Anaerobe Isolated from Marine Mud.</title>
        <authorList>
            <person name="Starns D."/>
            <person name="Oshima K."/>
            <person name="Suda W."/>
            <person name="Iino T."/>
            <person name="Yuki M."/>
            <person name="Inoue J."/>
            <person name="Kitamura K."/>
            <person name="Iida T."/>
            <person name="Darby A."/>
            <person name="Hattori M."/>
            <person name="Ohkuma M."/>
        </authorList>
    </citation>
    <scope>NUCLEOTIDE SEQUENCE [LARGE SCALE GENOMIC DNA]</scope>
    <source>
        <strain evidence="8 9">JCM 21142</strain>
    </source>
</reference>
<comment type="caution">
    <text evidence="8">The sequence shown here is derived from an EMBL/GenBank/DDBJ whole genome shotgun (WGS) entry which is preliminary data.</text>
</comment>
<comment type="similarity">
    <text evidence="2">Belongs to the SusD family.</text>
</comment>
<sequence length="545" mass="62190">MHLSSCEEDFLEETPLDFFSAENSFVTSADFDASINNLYRLTRREFFDRDESHPFDYLYGTDLVFDGEPQQSANRHSPMRTAYDPSGRIAKDHWGLLYKIITESNTVIDRIPDSELAEEDQVVYKTKALFFRSLAYRTLVYLYGGVPLILNEIKQPKDDFVRASKEDVLRQVIEDLNEAATHLPLITEVTDGEIHNLAAYHLLSEVYLAAGEYQEAVDAASMVINHPATALMQDRFGTRATEIDKDVYWDLYRRNNQNRKSGNTEGIWVIQFETDVPGGNLLSTSRSGFVLERHHGPFVRDFRVNDQKPFSWPIGDYSGGRGIGWAISTRYFSNTIWESDFDNDMRNANHNFVRAFVSTNPNSSYYGQVVSTQDPALADKVPSRQLYAYQSKCTTPNNHPANVYADAQTFTLKGIGGSTYTDQYMFRLAETYLLRAEAYLGLTKTDQAAADINVVRSRANANPVAPQDVDIDYILDERMRELGVEEKRRLTLMRLGKLYDRIQKCNPYYRDMVDGMTETYNLWPIPASEIEANIGAVLEQNPGYN</sequence>
<keyword evidence="9" id="KW-1185">Reference proteome</keyword>
<evidence type="ECO:0000256" key="5">
    <source>
        <dbReference type="ARBA" id="ARBA00023237"/>
    </source>
</evidence>